<evidence type="ECO:0000313" key="2">
    <source>
        <dbReference type="EMBL" id="MFC3121941.1"/>
    </source>
</evidence>
<keyword evidence="1" id="KW-0732">Signal</keyword>
<gene>
    <name evidence="2" type="ORF">ACFOHL_09940</name>
</gene>
<sequence>MLNKKLLAVSVAALFSGAATAAIDLNATTSQALVYERAAIIASGGSANVEEDGFLVVQGGSGELNVLVNAGVGIAAGGTRFIRYDLTNARFNSGSAIAGDGAGGSADSVTITSSASPSPVAAVTLLEGGTDESTFAIFQVDISTAALSSTDDFVLALPSLDISQTEAASITFAQYTDFAQASNKSNSLNSSVKTGQIASISTSVVGTVSKPLNVKATVSSEFKKFLNNGSTSPGRIGDTLATVGSMDVSGYNGTTTLDPDDSMAIATADVLDISQKLVFSGDFTFGKWTVDTGSACASGTVASTLNGDKNTLTTNADVTLTTPHFLCLENGTEKDVINRGSYSVALADTGNSGSLGVISYDTTSVAIPYLTTFSDYNQRVYLINSSSRDAAYTTSFRTETGVTATAGAAATGTIPANSVLAIRASDIVTLDGRTRTSATIEIEANQGDIKATTQTINLSDGSTDTVDLVVTQ</sequence>
<feature type="chain" id="PRO_5046948966" evidence="1">
    <location>
        <begin position="22"/>
        <end position="472"/>
    </location>
</feature>
<evidence type="ECO:0000313" key="3">
    <source>
        <dbReference type="Proteomes" id="UP001595478"/>
    </source>
</evidence>
<comment type="caution">
    <text evidence="2">The sequence shown here is derived from an EMBL/GenBank/DDBJ whole genome shotgun (WGS) entry which is preliminary data.</text>
</comment>
<keyword evidence="3" id="KW-1185">Reference proteome</keyword>
<feature type="signal peptide" evidence="1">
    <location>
        <begin position="1"/>
        <end position="21"/>
    </location>
</feature>
<protein>
    <submittedName>
        <fullName evidence="2">Uncharacterized protein</fullName>
    </submittedName>
</protein>
<proteinExistence type="predicted"/>
<reference evidence="3" key="1">
    <citation type="journal article" date="2019" name="Int. J. Syst. Evol. Microbiol.">
        <title>The Global Catalogue of Microorganisms (GCM) 10K type strain sequencing project: providing services to taxonomists for standard genome sequencing and annotation.</title>
        <authorList>
            <consortium name="The Broad Institute Genomics Platform"/>
            <consortium name="The Broad Institute Genome Sequencing Center for Infectious Disease"/>
            <person name="Wu L."/>
            <person name="Ma J."/>
        </authorList>
    </citation>
    <scope>NUCLEOTIDE SEQUENCE [LARGE SCALE GENOMIC DNA]</scope>
    <source>
        <strain evidence="3">KCTC 52473</strain>
    </source>
</reference>
<evidence type="ECO:0000256" key="1">
    <source>
        <dbReference type="SAM" id="SignalP"/>
    </source>
</evidence>
<dbReference type="EMBL" id="JBHRSW010000015">
    <property type="protein sequence ID" value="MFC3121941.1"/>
    <property type="molecule type" value="Genomic_DNA"/>
</dbReference>
<accession>A0ABV7FRT2</accession>
<organism evidence="2 3">
    <name type="scientific">Agaribacter flavus</name>
    <dbReference type="NCBI Taxonomy" id="1902781"/>
    <lineage>
        <taxon>Bacteria</taxon>
        <taxon>Pseudomonadati</taxon>
        <taxon>Pseudomonadota</taxon>
        <taxon>Gammaproteobacteria</taxon>
        <taxon>Alteromonadales</taxon>
        <taxon>Alteromonadaceae</taxon>
        <taxon>Agaribacter</taxon>
    </lineage>
</organism>
<dbReference type="RefSeq" id="WP_376920071.1">
    <property type="nucleotide sequence ID" value="NZ_JBHRSW010000015.1"/>
</dbReference>
<dbReference type="Proteomes" id="UP001595478">
    <property type="component" value="Unassembled WGS sequence"/>
</dbReference>
<name>A0ABV7FRT2_9ALTE</name>